<evidence type="ECO:0000313" key="15">
    <source>
        <dbReference type="Proteomes" id="UP000093962"/>
    </source>
</evidence>
<dbReference type="AlphaFoldDB" id="A0A1A0MXG9"/>
<dbReference type="PROSITE" id="PS00076">
    <property type="entry name" value="PYRIDINE_REDOX_1"/>
    <property type="match status" value="1"/>
</dbReference>
<dbReference type="OrthoDB" id="9800167at2"/>
<gene>
    <name evidence="14" type="ORF">A5642_13060</name>
</gene>
<evidence type="ECO:0000256" key="5">
    <source>
        <dbReference type="ARBA" id="ARBA00023002"/>
    </source>
</evidence>
<dbReference type="GO" id="GO:0050660">
    <property type="term" value="F:flavin adenine dinucleotide binding"/>
    <property type="evidence" value="ECO:0007669"/>
    <property type="project" value="TreeGrafter"/>
</dbReference>
<reference evidence="14 15" key="1">
    <citation type="submission" date="2016-06" db="EMBL/GenBank/DDBJ databases">
        <authorList>
            <person name="Kjaerup R.B."/>
            <person name="Dalgaard T.S."/>
            <person name="Juul-Madsen H.R."/>
        </authorList>
    </citation>
    <scope>NUCLEOTIDE SEQUENCE [LARGE SCALE GENOMIC DNA]</scope>
    <source>
        <strain evidence="14 15">1199456.5</strain>
    </source>
</reference>
<evidence type="ECO:0000256" key="11">
    <source>
        <dbReference type="RuleBase" id="RU003691"/>
    </source>
</evidence>
<comment type="caution">
    <text evidence="14">The sequence shown here is derived from an EMBL/GenBank/DDBJ whole genome shotgun (WGS) entry which is preliminary data.</text>
</comment>
<evidence type="ECO:0000256" key="10">
    <source>
        <dbReference type="PIRSR" id="PIRSR000350-4"/>
    </source>
</evidence>
<dbReference type="InterPro" id="IPR023753">
    <property type="entry name" value="FAD/NAD-binding_dom"/>
</dbReference>
<accession>A0A1A0MXG9</accession>
<evidence type="ECO:0000259" key="13">
    <source>
        <dbReference type="Pfam" id="PF07992"/>
    </source>
</evidence>
<dbReference type="EMBL" id="LZSF01000059">
    <property type="protein sequence ID" value="OBA90209.1"/>
    <property type="molecule type" value="Genomic_DNA"/>
</dbReference>
<dbReference type="SUPFAM" id="SSF55424">
    <property type="entry name" value="FAD/NAD-linked reductases, dimerisation (C-terminal) domain"/>
    <property type="match status" value="1"/>
</dbReference>
<dbReference type="PRINTS" id="PR00411">
    <property type="entry name" value="PNDRDTASEI"/>
</dbReference>
<keyword evidence="9" id="KW-0520">NAD</keyword>
<evidence type="ECO:0000313" key="14">
    <source>
        <dbReference type="EMBL" id="OBA90209.1"/>
    </source>
</evidence>
<evidence type="ECO:0000256" key="7">
    <source>
        <dbReference type="ARBA" id="ARBA00023284"/>
    </source>
</evidence>
<dbReference type="GO" id="GO:0016668">
    <property type="term" value="F:oxidoreductase activity, acting on a sulfur group of donors, NAD(P) as acceptor"/>
    <property type="evidence" value="ECO:0007669"/>
    <property type="project" value="InterPro"/>
</dbReference>
<proteinExistence type="inferred from homology"/>
<dbReference type="InterPro" id="IPR016156">
    <property type="entry name" value="FAD/NAD-linked_Rdtase_dimer_sf"/>
</dbReference>
<evidence type="ECO:0000256" key="9">
    <source>
        <dbReference type="PIRSR" id="PIRSR000350-3"/>
    </source>
</evidence>
<dbReference type="Gene3D" id="3.50.50.60">
    <property type="entry name" value="FAD/NAD(P)-binding domain"/>
    <property type="match status" value="2"/>
</dbReference>
<dbReference type="Proteomes" id="UP000093962">
    <property type="component" value="Unassembled WGS sequence"/>
</dbReference>
<feature type="binding site" evidence="9">
    <location>
        <begin position="186"/>
        <end position="193"/>
    </location>
    <ligand>
        <name>NAD(+)</name>
        <dbReference type="ChEBI" id="CHEBI:57540"/>
    </ligand>
</feature>
<dbReference type="InterPro" id="IPR036188">
    <property type="entry name" value="FAD/NAD-bd_sf"/>
</dbReference>
<evidence type="ECO:0000256" key="2">
    <source>
        <dbReference type="ARBA" id="ARBA00022630"/>
    </source>
</evidence>
<feature type="active site" description="Proton acceptor" evidence="8">
    <location>
        <position position="460"/>
    </location>
</feature>
<dbReference type="PIRSF" id="PIRSF000350">
    <property type="entry name" value="Mercury_reductase_MerA"/>
    <property type="match status" value="1"/>
</dbReference>
<dbReference type="Pfam" id="PF07992">
    <property type="entry name" value="Pyr_redox_2"/>
    <property type="match status" value="1"/>
</dbReference>
<dbReference type="InterPro" id="IPR004099">
    <property type="entry name" value="Pyr_nucl-diS_OxRdtase_dimer"/>
</dbReference>
<name>A0A1A0MXG9_MYCMU</name>
<keyword evidence="2 11" id="KW-0285">Flavoprotein</keyword>
<comment type="cofactor">
    <cofactor evidence="9">
        <name>FAD</name>
        <dbReference type="ChEBI" id="CHEBI:57692"/>
    </cofactor>
    <text evidence="9">Binds 1 FAD per subunit.</text>
</comment>
<feature type="domain" description="FAD/NAD(P)-binding" evidence="13">
    <location>
        <begin position="18"/>
        <end position="331"/>
    </location>
</feature>
<keyword evidence="4" id="KW-0521">NADP</keyword>
<dbReference type="InterPro" id="IPR001100">
    <property type="entry name" value="Pyr_nuc-diS_OxRdtase"/>
</dbReference>
<dbReference type="Gene3D" id="3.30.390.30">
    <property type="match status" value="1"/>
</dbReference>
<dbReference type="PANTHER" id="PTHR43014">
    <property type="entry name" value="MERCURIC REDUCTASE"/>
    <property type="match status" value="1"/>
</dbReference>
<sequence>MANEAGTDVVESTAIEADLLVIGFGKGGKTLAGDVGRTGQRVVLVEQAAQMFGGTCINTGCVPTKSMVHQGEKNAATNLPGELAYAAAVAATERLTAGLRAANLAALESIPSVTVLIGTAMFVDANTVQVSCDAGAVTVSARQIVIGTGARAGTADIPGLADCPVAVTNVELLHQAARPERLVVLGGGFIGLEFASMYAAFGCSVTVLERNPAVLASEEPEIADMARSLLAARGVDIQTGADVVDVQTILRPGAAPMARVRYLSDGRPVSVDADSVLVALGRIPNTAALRLDRAGVKTTDRGAVVVDDYRRTTVPHIFAVGDVTGGPQFTYLSLDDYRIVADQLSGVDEPRRASQRTAVPTCLFLTPPLARVGLTESQARNAGHDVLVAASPVANLATVARARIVEQTEGMMKVVVDATTGKILGATLWCHDAHEVINIVALAMRHGITARALRDEIYTHPSMSECFNQLLGQLA</sequence>
<protein>
    <submittedName>
        <fullName evidence="14">Pyridine nucleotide-disulfide oxidoreductase</fullName>
    </submittedName>
</protein>
<feature type="binding site" evidence="9">
    <location>
        <position position="209"/>
    </location>
    <ligand>
        <name>NAD(+)</name>
        <dbReference type="ChEBI" id="CHEBI:57540"/>
    </ligand>
</feature>
<evidence type="ECO:0000256" key="6">
    <source>
        <dbReference type="ARBA" id="ARBA00023157"/>
    </source>
</evidence>
<dbReference type="Pfam" id="PF02852">
    <property type="entry name" value="Pyr_redox_dim"/>
    <property type="match status" value="1"/>
</dbReference>
<dbReference type="PANTHER" id="PTHR43014:SF4">
    <property type="entry name" value="PYRIDINE NUCLEOTIDE-DISULFIDE OXIDOREDUCTASE RCLA-RELATED"/>
    <property type="match status" value="1"/>
</dbReference>
<keyword evidence="9" id="KW-0547">Nucleotide-binding</keyword>
<keyword evidence="3 9" id="KW-0274">FAD</keyword>
<evidence type="ECO:0000256" key="4">
    <source>
        <dbReference type="ARBA" id="ARBA00022857"/>
    </source>
</evidence>
<comment type="similarity">
    <text evidence="1 11">Belongs to the class-I pyridine nucleotide-disulfide oxidoreductase family.</text>
</comment>
<evidence type="ECO:0000256" key="8">
    <source>
        <dbReference type="PIRSR" id="PIRSR000350-2"/>
    </source>
</evidence>
<dbReference type="FunFam" id="3.30.390.30:FF:000001">
    <property type="entry name" value="Dihydrolipoyl dehydrogenase"/>
    <property type="match status" value="1"/>
</dbReference>
<keyword evidence="5 11" id="KW-0560">Oxidoreductase</keyword>
<feature type="domain" description="Pyridine nucleotide-disulphide oxidoreductase dimerisation" evidence="12">
    <location>
        <begin position="359"/>
        <end position="469"/>
    </location>
</feature>
<dbReference type="InterPro" id="IPR012999">
    <property type="entry name" value="Pyr_OxRdtase_I_AS"/>
</dbReference>
<dbReference type="GO" id="GO:0003955">
    <property type="term" value="F:NAD(P)H dehydrogenase (quinone) activity"/>
    <property type="evidence" value="ECO:0007669"/>
    <property type="project" value="TreeGrafter"/>
</dbReference>
<feature type="disulfide bond" description="Redox-active" evidence="10">
    <location>
        <begin position="56"/>
        <end position="61"/>
    </location>
</feature>
<dbReference type="PRINTS" id="PR00368">
    <property type="entry name" value="FADPNR"/>
</dbReference>
<evidence type="ECO:0000256" key="3">
    <source>
        <dbReference type="ARBA" id="ARBA00022827"/>
    </source>
</evidence>
<dbReference type="RefSeq" id="WP_064857963.1">
    <property type="nucleotide sequence ID" value="NZ_LZSF01000059.1"/>
</dbReference>
<keyword evidence="7 11" id="KW-0676">Redox-active center</keyword>
<dbReference type="SUPFAM" id="SSF51905">
    <property type="entry name" value="FAD/NAD(P)-binding domain"/>
    <property type="match status" value="1"/>
</dbReference>
<feature type="binding site" evidence="9">
    <location>
        <position position="322"/>
    </location>
    <ligand>
        <name>FAD</name>
        <dbReference type="ChEBI" id="CHEBI:57692"/>
    </ligand>
</feature>
<organism evidence="14 15">
    <name type="scientific">Mycolicibacterium mucogenicum</name>
    <name type="common">Mycobacterium mucogenicum</name>
    <dbReference type="NCBI Taxonomy" id="56689"/>
    <lineage>
        <taxon>Bacteria</taxon>
        <taxon>Bacillati</taxon>
        <taxon>Actinomycetota</taxon>
        <taxon>Actinomycetes</taxon>
        <taxon>Mycobacteriales</taxon>
        <taxon>Mycobacteriaceae</taxon>
        <taxon>Mycolicibacterium</taxon>
    </lineage>
</organism>
<feature type="binding site" evidence="9">
    <location>
        <position position="65"/>
    </location>
    <ligand>
        <name>FAD</name>
        <dbReference type="ChEBI" id="CHEBI:57692"/>
    </ligand>
</feature>
<evidence type="ECO:0000256" key="1">
    <source>
        <dbReference type="ARBA" id="ARBA00007532"/>
    </source>
</evidence>
<evidence type="ECO:0000259" key="12">
    <source>
        <dbReference type="Pfam" id="PF02852"/>
    </source>
</evidence>
<feature type="binding site" evidence="9">
    <location>
        <position position="281"/>
    </location>
    <ligand>
        <name>NAD(+)</name>
        <dbReference type="ChEBI" id="CHEBI:57540"/>
    </ligand>
</feature>
<keyword evidence="6" id="KW-1015">Disulfide bond</keyword>